<name>A0ABV6C133_9ACTN</name>
<dbReference type="EMBL" id="JBHLYQ010000029">
    <property type="protein sequence ID" value="MFC0081408.1"/>
    <property type="molecule type" value="Genomic_DNA"/>
</dbReference>
<sequence>MPGPRRQFWGHQAWGRQSFGGRGRRSRWLRRRLPALAGVCLVVAFAVGVGLQVPRAMTAPERALDDGFGGMLGALGKASAATGRALGQSLTTAPSAQRLALLASLQVVDQQARAQAAEAQVDGQAGPAAGASCLVALEDRADAAGLVDQAVGTLLGGATGLGAGSSKAQAQALVGMDQALSLVERSDAAWRSCTGQLARDPGRVQLPGSSWRSGEGIWSKAALAAWVPVVAASPGLQPAPSLALEVPTTRPAAVAGGGTSGPYQLVAVRQLTLQVVLQNTGNVALRAITVSARLVPTGSLGRTAAVSTTLGLAAQALRPVTLPPLEVTPGASYTVLVTASASGGSAGGSVTASSQAMVVSVAQEATVTAVVASANPVAVDQAVTYTATVTPALNGSSPPPGRVVFDDNGAPVPGCGAVALHQGVATCTLAYAHTGLHSVTVSYPGTASLAGSVSPAITVTVTPARRASS</sequence>
<comment type="caution">
    <text evidence="3">The sequence shown here is derived from an EMBL/GenBank/DDBJ whole genome shotgun (WGS) entry which is preliminary data.</text>
</comment>
<protein>
    <submittedName>
        <fullName evidence="3">Ig-like domain-containing protein</fullName>
    </submittedName>
</protein>
<reference evidence="3 4" key="1">
    <citation type="submission" date="2024-09" db="EMBL/GenBank/DDBJ databases">
        <authorList>
            <person name="Sun Q."/>
            <person name="Mori K."/>
        </authorList>
    </citation>
    <scope>NUCLEOTIDE SEQUENCE [LARGE SCALE GENOMIC DNA]</scope>
    <source>
        <strain evidence="3 4">JCM 15389</strain>
    </source>
</reference>
<keyword evidence="4" id="KW-1185">Reference proteome</keyword>
<dbReference type="Pfam" id="PF16640">
    <property type="entry name" value="Big_3_5"/>
    <property type="match status" value="1"/>
</dbReference>
<organism evidence="3 4">
    <name type="scientific">Aciditerrimonas ferrireducens</name>
    <dbReference type="NCBI Taxonomy" id="667306"/>
    <lineage>
        <taxon>Bacteria</taxon>
        <taxon>Bacillati</taxon>
        <taxon>Actinomycetota</taxon>
        <taxon>Acidimicrobiia</taxon>
        <taxon>Acidimicrobiales</taxon>
        <taxon>Acidimicrobiaceae</taxon>
        <taxon>Aciditerrimonas</taxon>
    </lineage>
</organism>
<evidence type="ECO:0000313" key="4">
    <source>
        <dbReference type="Proteomes" id="UP001589788"/>
    </source>
</evidence>
<keyword evidence="1" id="KW-0472">Membrane</keyword>
<accession>A0ABV6C133</accession>
<feature type="domain" description="Bacterial Ig-like" evidence="2">
    <location>
        <begin position="371"/>
        <end position="462"/>
    </location>
</feature>
<dbReference type="Proteomes" id="UP001589788">
    <property type="component" value="Unassembled WGS sequence"/>
</dbReference>
<gene>
    <name evidence="3" type="ORF">ACFFRE_04480</name>
</gene>
<dbReference type="InterPro" id="IPR013783">
    <property type="entry name" value="Ig-like_fold"/>
</dbReference>
<evidence type="ECO:0000259" key="2">
    <source>
        <dbReference type="Pfam" id="PF16640"/>
    </source>
</evidence>
<proteinExistence type="predicted"/>
<evidence type="ECO:0000256" key="1">
    <source>
        <dbReference type="SAM" id="Phobius"/>
    </source>
</evidence>
<dbReference type="InterPro" id="IPR032109">
    <property type="entry name" value="Big_3_5"/>
</dbReference>
<dbReference type="RefSeq" id="WP_377788619.1">
    <property type="nucleotide sequence ID" value="NZ_JBHLYQ010000029.1"/>
</dbReference>
<feature type="transmembrane region" description="Helical" evidence="1">
    <location>
        <begin position="33"/>
        <end position="53"/>
    </location>
</feature>
<evidence type="ECO:0000313" key="3">
    <source>
        <dbReference type="EMBL" id="MFC0081408.1"/>
    </source>
</evidence>
<keyword evidence="1" id="KW-0812">Transmembrane</keyword>
<dbReference type="Gene3D" id="2.60.40.10">
    <property type="entry name" value="Immunoglobulins"/>
    <property type="match status" value="1"/>
</dbReference>
<keyword evidence="1" id="KW-1133">Transmembrane helix</keyword>